<dbReference type="EMBL" id="CP106679">
    <property type="protein sequence ID" value="UXP33225.1"/>
    <property type="molecule type" value="Genomic_DNA"/>
</dbReference>
<accession>A0ABY6CYD0</accession>
<evidence type="ECO:0000313" key="1">
    <source>
        <dbReference type="EMBL" id="UXP33225.1"/>
    </source>
</evidence>
<dbReference type="Pfam" id="PF14054">
    <property type="entry name" value="DUF4249"/>
    <property type="match status" value="1"/>
</dbReference>
<dbReference type="InterPro" id="IPR025345">
    <property type="entry name" value="DUF4249"/>
</dbReference>
<name>A0ABY6CYD0_9BACT</name>
<sequence>MNKLGRLILLWLTLVSCQWDGELDVQDVTLEQSYFVECYMRPGELFNLTATEISPIFEDYILDYSQDFDVYIIDSDTIELFQSLFIEEGTGYVYNFGSGQRLSDQTLMVELLVLSPMGDTIRARSRVPEQIKMENVEAGEDQIVVNFLSSDYHPDNYYILIANYDVVGKNGEKRPKNKVTYLDYHELLEEQEIVVDIKADSLRYSEKTEITLMRVTEENFRYQRSLEEAKNASRENVTFPAPLEGNLINAVGIFTCYTEDKRIIPVAEIAR</sequence>
<keyword evidence="2" id="KW-1185">Reference proteome</keyword>
<dbReference type="PROSITE" id="PS51257">
    <property type="entry name" value="PROKAR_LIPOPROTEIN"/>
    <property type="match status" value="1"/>
</dbReference>
<reference evidence="1" key="1">
    <citation type="submission" date="2022-09" db="EMBL/GenBank/DDBJ databases">
        <title>Comparative genomics and taxonomic characterization of three novel marine species of genus Reichenbachiella exhibiting antioxidant and polysaccharide degradation activities.</title>
        <authorList>
            <person name="Muhammad N."/>
            <person name="Lee Y.-J."/>
            <person name="Ko J."/>
            <person name="Kim S.-G."/>
        </authorList>
    </citation>
    <scope>NUCLEOTIDE SEQUENCE</scope>
    <source>
        <strain evidence="1">BKB1-1</strain>
    </source>
</reference>
<gene>
    <name evidence="1" type="ORF">N6H18_04570</name>
</gene>
<evidence type="ECO:0000313" key="2">
    <source>
        <dbReference type="Proteomes" id="UP001065174"/>
    </source>
</evidence>
<dbReference type="Proteomes" id="UP001065174">
    <property type="component" value="Chromosome"/>
</dbReference>
<protein>
    <submittedName>
        <fullName evidence="1">DUF4249 domain-containing protein</fullName>
    </submittedName>
</protein>
<organism evidence="1 2">
    <name type="scientific">Reichenbachiella agarivorans</name>
    <dbReference type="NCBI Taxonomy" id="2979464"/>
    <lineage>
        <taxon>Bacteria</taxon>
        <taxon>Pseudomonadati</taxon>
        <taxon>Bacteroidota</taxon>
        <taxon>Cytophagia</taxon>
        <taxon>Cytophagales</taxon>
        <taxon>Reichenbachiellaceae</taxon>
        <taxon>Reichenbachiella</taxon>
    </lineage>
</organism>
<proteinExistence type="predicted"/>
<dbReference type="RefSeq" id="WP_262310654.1">
    <property type="nucleotide sequence ID" value="NZ_CP106679.1"/>
</dbReference>